<evidence type="ECO:0000256" key="4">
    <source>
        <dbReference type="ARBA" id="ARBA00022692"/>
    </source>
</evidence>
<evidence type="ECO:0000256" key="1">
    <source>
        <dbReference type="ARBA" id="ARBA00004651"/>
    </source>
</evidence>
<evidence type="ECO:0000256" key="7">
    <source>
        <dbReference type="ARBA" id="ARBA00023136"/>
    </source>
</evidence>
<proteinExistence type="inferred from homology"/>
<keyword evidence="3" id="KW-1003">Cell membrane</keyword>
<dbReference type="GO" id="GO:0005886">
    <property type="term" value="C:plasma membrane"/>
    <property type="evidence" value="ECO:0007669"/>
    <property type="project" value="UniProtKB-SubCell"/>
</dbReference>
<keyword evidence="4 11" id="KW-0812">Transmembrane</keyword>
<dbReference type="EMBL" id="JBBCAQ010000022">
    <property type="protein sequence ID" value="KAK7590852.1"/>
    <property type="molecule type" value="Genomic_DNA"/>
</dbReference>
<keyword evidence="7 11" id="KW-0472">Membrane</keyword>
<evidence type="ECO:0000313" key="14">
    <source>
        <dbReference type="Proteomes" id="UP001367676"/>
    </source>
</evidence>
<dbReference type="GO" id="GO:0007189">
    <property type="term" value="P:adenylate cyclase-activating G protein-coupled receptor signaling pathway"/>
    <property type="evidence" value="ECO:0007669"/>
    <property type="project" value="TreeGrafter"/>
</dbReference>
<evidence type="ECO:0000256" key="9">
    <source>
        <dbReference type="ARBA" id="ARBA00023180"/>
    </source>
</evidence>
<dbReference type="PROSITE" id="PS50262">
    <property type="entry name" value="G_PROTEIN_RECEP_F1_2"/>
    <property type="match status" value="1"/>
</dbReference>
<protein>
    <recommendedName>
        <fullName evidence="12">G-protein coupled receptors family 1 profile domain-containing protein</fullName>
    </recommendedName>
</protein>
<dbReference type="PRINTS" id="PR00237">
    <property type="entry name" value="GPCRRHODOPSN"/>
</dbReference>
<feature type="domain" description="G-protein coupled receptors family 1 profile" evidence="12">
    <location>
        <begin position="1"/>
        <end position="89"/>
    </location>
</feature>
<keyword evidence="8" id="KW-0675">Receptor</keyword>
<dbReference type="Proteomes" id="UP001367676">
    <property type="component" value="Unassembled WGS sequence"/>
</dbReference>
<keyword evidence="9" id="KW-0325">Glycoprotein</keyword>
<dbReference type="AlphaFoldDB" id="A0AAN9Y4H5"/>
<dbReference type="GO" id="GO:0001973">
    <property type="term" value="P:G protein-coupled adenosine receptor signaling pathway"/>
    <property type="evidence" value="ECO:0007669"/>
    <property type="project" value="TreeGrafter"/>
</dbReference>
<reference evidence="13 14" key="1">
    <citation type="submission" date="2024-03" db="EMBL/GenBank/DDBJ databases">
        <title>Adaptation during the transition from Ophiocordyceps entomopathogen to insect associate is accompanied by gene loss and intensified selection.</title>
        <authorList>
            <person name="Ward C.M."/>
            <person name="Onetto C.A."/>
            <person name="Borneman A.R."/>
        </authorList>
    </citation>
    <scope>NUCLEOTIDE SEQUENCE [LARGE SCALE GENOMIC DNA]</scope>
    <source>
        <strain evidence="13">AWRI1</strain>
        <tissue evidence="13">Single Adult Female</tissue>
    </source>
</reference>
<keyword evidence="10" id="KW-0807">Transducer</keyword>
<comment type="caution">
    <text evidence="13">The sequence shown here is derived from an EMBL/GenBank/DDBJ whole genome shotgun (WGS) entry which is preliminary data.</text>
</comment>
<evidence type="ECO:0000256" key="11">
    <source>
        <dbReference type="SAM" id="Phobius"/>
    </source>
</evidence>
<evidence type="ECO:0000259" key="12">
    <source>
        <dbReference type="PROSITE" id="PS50262"/>
    </source>
</evidence>
<keyword evidence="14" id="KW-1185">Reference proteome</keyword>
<dbReference type="PANTHER" id="PTHR24246">
    <property type="entry name" value="OLFACTORY RECEPTOR AND ADENOSINE RECEPTOR"/>
    <property type="match status" value="1"/>
</dbReference>
<keyword evidence="5 11" id="KW-1133">Transmembrane helix</keyword>
<dbReference type="PANTHER" id="PTHR24246:SF27">
    <property type="entry name" value="ADENOSINE RECEPTOR, ISOFORM A"/>
    <property type="match status" value="1"/>
</dbReference>
<evidence type="ECO:0000256" key="3">
    <source>
        <dbReference type="ARBA" id="ARBA00022475"/>
    </source>
</evidence>
<dbReference type="Gene3D" id="1.20.1070.10">
    <property type="entry name" value="Rhodopsin 7-helix transmembrane proteins"/>
    <property type="match status" value="1"/>
</dbReference>
<dbReference type="Pfam" id="PF00001">
    <property type="entry name" value="7tm_1"/>
    <property type="match status" value="1"/>
</dbReference>
<dbReference type="InterPro" id="IPR000276">
    <property type="entry name" value="GPCR_Rhodpsn"/>
</dbReference>
<evidence type="ECO:0000256" key="6">
    <source>
        <dbReference type="ARBA" id="ARBA00023040"/>
    </source>
</evidence>
<evidence type="ECO:0000256" key="8">
    <source>
        <dbReference type="ARBA" id="ARBA00023170"/>
    </source>
</evidence>
<evidence type="ECO:0000256" key="5">
    <source>
        <dbReference type="ARBA" id="ARBA00022989"/>
    </source>
</evidence>
<feature type="transmembrane region" description="Helical" evidence="11">
    <location>
        <begin position="37"/>
        <end position="54"/>
    </location>
</feature>
<evidence type="ECO:0000256" key="10">
    <source>
        <dbReference type="ARBA" id="ARBA00023224"/>
    </source>
</evidence>
<dbReference type="GO" id="GO:0004930">
    <property type="term" value="F:G protein-coupled receptor activity"/>
    <property type="evidence" value="ECO:0007669"/>
    <property type="project" value="UniProtKB-KW"/>
</dbReference>
<evidence type="ECO:0000313" key="13">
    <source>
        <dbReference type="EMBL" id="KAK7590852.1"/>
    </source>
</evidence>
<organism evidence="13 14">
    <name type="scientific">Parthenolecanium corni</name>
    <dbReference type="NCBI Taxonomy" id="536013"/>
    <lineage>
        <taxon>Eukaryota</taxon>
        <taxon>Metazoa</taxon>
        <taxon>Ecdysozoa</taxon>
        <taxon>Arthropoda</taxon>
        <taxon>Hexapoda</taxon>
        <taxon>Insecta</taxon>
        <taxon>Pterygota</taxon>
        <taxon>Neoptera</taxon>
        <taxon>Paraneoptera</taxon>
        <taxon>Hemiptera</taxon>
        <taxon>Sternorrhyncha</taxon>
        <taxon>Coccoidea</taxon>
        <taxon>Coccidae</taxon>
        <taxon>Parthenolecanium</taxon>
    </lineage>
</organism>
<dbReference type="SUPFAM" id="SSF81321">
    <property type="entry name" value="Family A G protein-coupled receptor-like"/>
    <property type="match status" value="1"/>
</dbReference>
<gene>
    <name evidence="13" type="ORF">V9T40_002465</name>
</gene>
<evidence type="ECO:0000256" key="2">
    <source>
        <dbReference type="ARBA" id="ARBA00010663"/>
    </source>
</evidence>
<name>A0AAN9Y4H5_9HEMI</name>
<keyword evidence="6" id="KW-0297">G-protein coupled receptor</keyword>
<comment type="similarity">
    <text evidence="2">Belongs to the G-protein coupled receptor 1 family.</text>
</comment>
<comment type="subcellular location">
    <subcellularLocation>
        <location evidence="1">Cell membrane</location>
        <topology evidence="1">Multi-pass membrane protein</topology>
    </subcellularLocation>
</comment>
<accession>A0AAN9Y4H5</accession>
<sequence>MVTMTETSSFNNGYSTSTSVHILSEARRKEVKATQNLSVIVLFFILCWMPLYTINCIQAFCSECEVPTGVINSCIILSHLNSAGNPLLYAYRLSDFRSAFRSLFFGSVSSSAENVIYAGRHESDFEQRSSFAKSRNVSMAFDPQKFLFAPKSAPKLFKFSERESNSDVSMSPVRGKIVTRADSSERFLNADCGAKRYDFHRSVSGYAQPSEGSCENRYLYFNGDYVDEITEDCCGRKRIRSVLDDPSYILMINDDNISERTDGTDENSSSKLNVFETRKKILRRHSTNI</sequence>
<dbReference type="InterPro" id="IPR017452">
    <property type="entry name" value="GPCR_Rhodpsn_7TM"/>
</dbReference>